<protein>
    <submittedName>
        <fullName evidence="8">Cyclic AMP-dependent transcription factor ATF-2</fullName>
    </submittedName>
</protein>
<dbReference type="PROSITE" id="PS00036">
    <property type="entry name" value="BZIP_BASIC"/>
    <property type="match status" value="1"/>
</dbReference>
<keyword evidence="3" id="KW-0804">Transcription</keyword>
<feature type="region of interest" description="Disordered" evidence="6">
    <location>
        <begin position="300"/>
        <end position="323"/>
    </location>
</feature>
<evidence type="ECO:0000256" key="4">
    <source>
        <dbReference type="ARBA" id="ARBA00023242"/>
    </source>
</evidence>
<evidence type="ECO:0000256" key="2">
    <source>
        <dbReference type="ARBA" id="ARBA00023015"/>
    </source>
</evidence>
<name>A0A5N5SN11_9CRUS</name>
<accession>A0A5N5SN11</accession>
<reference evidence="8 9" key="1">
    <citation type="journal article" date="2019" name="PLoS Biol.">
        <title>Sex chromosomes control vertical transmission of feminizing Wolbachia symbionts in an isopod.</title>
        <authorList>
            <person name="Becking T."/>
            <person name="Chebbi M.A."/>
            <person name="Giraud I."/>
            <person name="Moumen B."/>
            <person name="Laverre T."/>
            <person name="Caubet Y."/>
            <person name="Peccoud J."/>
            <person name="Gilbert C."/>
            <person name="Cordaux R."/>
        </authorList>
    </citation>
    <scope>NUCLEOTIDE SEQUENCE [LARGE SCALE GENOMIC DNA]</scope>
    <source>
        <strain evidence="8">ANa2</strain>
        <tissue evidence="8">Whole body excluding digestive tract and cuticle</tissue>
    </source>
</reference>
<sequence length="568" mass="62244">MFFLKFHLFMISNYDNGNHQENHGHQKLLDYQESVSSHFKHTGFVIDQTPTPTRFLKHYEDVSLFQDINLNPFDLEFRKASQNRSSKIYLTVTENHGISGSLDTPRILPPVESDETISSTSHDDSHVQVSTTRVQTQLSSIVTPVITEPEVTKHNSLSLPLVDRNEGRKRLTLNVSASEDGQTSNIISTPTPVITAGPSVSQSLGVGNLTPILNTPTIATSNIPQISLNGVGLGLNEIGSPKLKQVLSTSNTAAKPGSLRLSRASTADRIADLTKNKTTSSSNSGHGNISDGVKCLNSVDCNGPKGTRRRKSSPEEDPEEKRKKFLERNRVAAVRCREKKKRLVETMFARTDELNALNQKLQSEVVSLRSEVATLKCLLLKHKTCPVTLAMQGRENCYSDNIRDNETAFEIQNSTCVSQASIVQPMVQNISNTSLKISSQNISQDSSSFIVSEELPLDAANKFRKRSQSLSSISYPVPIQPILVNAQGVSTNETKAFAGVDVIKKEPKHILPKESPLLLSKNSLGNLASCSTSMSSTAQSNALSFSQSKIILLENTSLTNDVHVPSQR</sequence>
<dbReference type="InterPro" id="IPR004827">
    <property type="entry name" value="bZIP"/>
</dbReference>
<dbReference type="EMBL" id="SEYY01023103">
    <property type="protein sequence ID" value="KAB7495090.1"/>
    <property type="molecule type" value="Genomic_DNA"/>
</dbReference>
<dbReference type="InterPro" id="IPR051027">
    <property type="entry name" value="bZIP_transcription_factors"/>
</dbReference>
<organism evidence="8 9">
    <name type="scientific">Armadillidium nasatum</name>
    <dbReference type="NCBI Taxonomy" id="96803"/>
    <lineage>
        <taxon>Eukaryota</taxon>
        <taxon>Metazoa</taxon>
        <taxon>Ecdysozoa</taxon>
        <taxon>Arthropoda</taxon>
        <taxon>Crustacea</taxon>
        <taxon>Multicrustacea</taxon>
        <taxon>Malacostraca</taxon>
        <taxon>Eumalacostraca</taxon>
        <taxon>Peracarida</taxon>
        <taxon>Isopoda</taxon>
        <taxon>Oniscidea</taxon>
        <taxon>Crinocheta</taxon>
        <taxon>Armadillidiidae</taxon>
        <taxon>Armadillidium</taxon>
    </lineage>
</organism>
<evidence type="ECO:0000256" key="1">
    <source>
        <dbReference type="ARBA" id="ARBA00004123"/>
    </source>
</evidence>
<dbReference type="AlphaFoldDB" id="A0A5N5SN11"/>
<dbReference type="SUPFAM" id="SSF57959">
    <property type="entry name" value="Leucine zipper domain"/>
    <property type="match status" value="1"/>
</dbReference>
<dbReference type="CDD" id="cd14687">
    <property type="entry name" value="bZIP_ATF2"/>
    <property type="match status" value="1"/>
</dbReference>
<feature type="region of interest" description="Disordered" evidence="6">
    <location>
        <begin position="113"/>
        <end position="132"/>
    </location>
</feature>
<evidence type="ECO:0000256" key="5">
    <source>
        <dbReference type="SAM" id="Coils"/>
    </source>
</evidence>
<dbReference type="OrthoDB" id="295274at2759"/>
<proteinExistence type="predicted"/>
<keyword evidence="4" id="KW-0539">Nucleus</keyword>
<dbReference type="InterPro" id="IPR046347">
    <property type="entry name" value="bZIP_sf"/>
</dbReference>
<keyword evidence="5" id="KW-0175">Coiled coil</keyword>
<feature type="coiled-coil region" evidence="5">
    <location>
        <begin position="351"/>
        <end position="378"/>
    </location>
</feature>
<evidence type="ECO:0000313" key="9">
    <source>
        <dbReference type="Proteomes" id="UP000326759"/>
    </source>
</evidence>
<evidence type="ECO:0000313" key="8">
    <source>
        <dbReference type="EMBL" id="KAB7495090.1"/>
    </source>
</evidence>
<dbReference type="Pfam" id="PF00170">
    <property type="entry name" value="bZIP_1"/>
    <property type="match status" value="1"/>
</dbReference>
<comment type="subcellular location">
    <subcellularLocation>
        <location evidence="1">Nucleus</location>
    </subcellularLocation>
</comment>
<dbReference type="GO" id="GO:0005634">
    <property type="term" value="C:nucleus"/>
    <property type="evidence" value="ECO:0007669"/>
    <property type="project" value="UniProtKB-SubCell"/>
</dbReference>
<keyword evidence="2" id="KW-0805">Transcription regulation</keyword>
<evidence type="ECO:0000256" key="6">
    <source>
        <dbReference type="SAM" id="MobiDB-lite"/>
    </source>
</evidence>
<gene>
    <name evidence="8" type="primary">Atf2</name>
    <name evidence="8" type="ORF">Anas_09559</name>
</gene>
<dbReference type="SMART" id="SM00338">
    <property type="entry name" value="BRLZ"/>
    <property type="match status" value="1"/>
</dbReference>
<dbReference type="Proteomes" id="UP000326759">
    <property type="component" value="Unassembled WGS sequence"/>
</dbReference>
<evidence type="ECO:0000256" key="3">
    <source>
        <dbReference type="ARBA" id="ARBA00023163"/>
    </source>
</evidence>
<dbReference type="GO" id="GO:0003700">
    <property type="term" value="F:DNA-binding transcription factor activity"/>
    <property type="evidence" value="ECO:0007669"/>
    <property type="project" value="InterPro"/>
</dbReference>
<comment type="caution">
    <text evidence="8">The sequence shown here is derived from an EMBL/GenBank/DDBJ whole genome shotgun (WGS) entry which is preliminary data.</text>
</comment>
<keyword evidence="9" id="KW-1185">Reference proteome</keyword>
<dbReference type="PROSITE" id="PS50217">
    <property type="entry name" value="BZIP"/>
    <property type="match status" value="1"/>
</dbReference>
<dbReference type="PANTHER" id="PTHR19304">
    <property type="entry name" value="CYCLIC-AMP RESPONSE ELEMENT BINDING PROTEIN"/>
    <property type="match status" value="1"/>
</dbReference>
<feature type="domain" description="BZIP" evidence="7">
    <location>
        <begin position="319"/>
        <end position="382"/>
    </location>
</feature>
<dbReference type="Gene3D" id="1.20.5.170">
    <property type="match status" value="1"/>
</dbReference>
<evidence type="ECO:0000259" key="7">
    <source>
        <dbReference type="PROSITE" id="PS50217"/>
    </source>
</evidence>